<accession>A0AB33JEM1</accession>
<dbReference type="EMBL" id="AP035789">
    <property type="protein sequence ID" value="BFO80478.1"/>
    <property type="molecule type" value="Genomic_DNA"/>
</dbReference>
<proteinExistence type="predicted"/>
<reference evidence="1" key="1">
    <citation type="submission" date="2024-07" db="EMBL/GenBank/DDBJ databases">
        <title>Complete genome sequence of Prevotella sp. YM-2024 GTC17262.</title>
        <authorList>
            <person name="Hayashi M."/>
            <person name="Muto Y."/>
            <person name="Tanaka K."/>
            <person name="Niwa H."/>
        </authorList>
    </citation>
    <scope>NUCLEOTIDE SEQUENCE</scope>
    <source>
        <strain evidence="1">GTC17262</strain>
    </source>
</reference>
<dbReference type="AlphaFoldDB" id="A0AB33JEM1"/>
<protein>
    <submittedName>
        <fullName evidence="1">Uncharacterized protein</fullName>
    </submittedName>
</protein>
<organism evidence="1">
    <name type="scientific">Prevotella sp. GTC17262</name>
    <dbReference type="NCBI Taxonomy" id="3236797"/>
    <lineage>
        <taxon>Bacteria</taxon>
        <taxon>Pseudomonadati</taxon>
        <taxon>Bacteroidota</taxon>
        <taxon>Bacteroidia</taxon>
        <taxon>Bacteroidales</taxon>
        <taxon>Prevotellaceae</taxon>
        <taxon>Prevotella</taxon>
    </lineage>
</organism>
<gene>
    <name evidence="1" type="ORF">GTC17262_06690</name>
</gene>
<evidence type="ECO:0000313" key="1">
    <source>
        <dbReference type="EMBL" id="BFO80478.1"/>
    </source>
</evidence>
<sequence length="145" mass="16693">MNEIFIQIKGIGFTFLLDKRIKHNLISPTFLAFFNLGGRQMYSLPENNIGKVNTKPAYDNLLPFLPDYVDSISTNDVFHYVGKKVGRCKDNKLRVCKVFKFGFEHEECTFSFPFLLDKSLDKSAILGRESLNHIIKTVMKHKAET</sequence>
<name>A0AB33JEM1_9BACT</name>